<accession>A0A6G1GNQ6</accession>
<evidence type="ECO:0000259" key="2">
    <source>
        <dbReference type="Pfam" id="PF22943"/>
    </source>
</evidence>
<reference evidence="3" key="1">
    <citation type="journal article" date="2020" name="Stud. Mycol.">
        <title>101 Dothideomycetes genomes: a test case for predicting lifestyles and emergence of pathogens.</title>
        <authorList>
            <person name="Haridas S."/>
            <person name="Albert R."/>
            <person name="Binder M."/>
            <person name="Bloem J."/>
            <person name="Labutti K."/>
            <person name="Salamov A."/>
            <person name="Andreopoulos B."/>
            <person name="Baker S."/>
            <person name="Barry K."/>
            <person name="Bills G."/>
            <person name="Bluhm B."/>
            <person name="Cannon C."/>
            <person name="Castanera R."/>
            <person name="Culley D."/>
            <person name="Daum C."/>
            <person name="Ezra D."/>
            <person name="Gonzalez J."/>
            <person name="Henrissat B."/>
            <person name="Kuo A."/>
            <person name="Liang C."/>
            <person name="Lipzen A."/>
            <person name="Lutzoni F."/>
            <person name="Magnuson J."/>
            <person name="Mondo S."/>
            <person name="Nolan M."/>
            <person name="Ohm R."/>
            <person name="Pangilinan J."/>
            <person name="Park H.-J."/>
            <person name="Ramirez L."/>
            <person name="Alfaro M."/>
            <person name="Sun H."/>
            <person name="Tritt A."/>
            <person name="Yoshinaga Y."/>
            <person name="Zwiers L.-H."/>
            <person name="Turgeon B."/>
            <person name="Goodwin S."/>
            <person name="Spatafora J."/>
            <person name="Crous P."/>
            <person name="Grigoriev I."/>
        </authorList>
    </citation>
    <scope>NUCLEOTIDE SEQUENCE</scope>
    <source>
        <strain evidence="3">CBS 113979</strain>
    </source>
</reference>
<dbReference type="InterPro" id="IPR054448">
    <property type="entry name" value="HTH_put_ascomycetes"/>
</dbReference>
<feature type="region of interest" description="Disordered" evidence="1">
    <location>
        <begin position="1"/>
        <end position="123"/>
    </location>
</feature>
<sequence length="203" mass="21594">MGSSGSKTAKSASSTLRKYPSRPSPLTNAPSSAPPPGRPKQPGPTVRPQPQASSTRTEAINLDASDPHFARRLGSIGPVDPNPYLSNSSTSPFDPTTASSPYSHFPPPASRAGRTNFPDPSHNPAIMILRARQRIQDEADAEEDMVGRTGFRGKRYLEASLIRQMLVLRDGKGMGAEAIERELMLAPGTVGRLGPRDVVANAG</sequence>
<feature type="compositionally biased region" description="Pro residues" evidence="1">
    <location>
        <begin position="32"/>
        <end position="47"/>
    </location>
</feature>
<dbReference type="Proteomes" id="UP000800041">
    <property type="component" value="Unassembled WGS sequence"/>
</dbReference>
<evidence type="ECO:0000256" key="1">
    <source>
        <dbReference type="SAM" id="MobiDB-lite"/>
    </source>
</evidence>
<feature type="compositionally biased region" description="Polar residues" evidence="1">
    <location>
        <begin position="84"/>
        <end position="102"/>
    </location>
</feature>
<protein>
    <recommendedName>
        <fullName evidence="2">Helix-turn-helix domain-containing protein</fullName>
    </recommendedName>
</protein>
<name>A0A6G1GNQ6_9PEZI</name>
<proteinExistence type="predicted"/>
<organism evidence="3 4">
    <name type="scientific">Aulographum hederae CBS 113979</name>
    <dbReference type="NCBI Taxonomy" id="1176131"/>
    <lineage>
        <taxon>Eukaryota</taxon>
        <taxon>Fungi</taxon>
        <taxon>Dikarya</taxon>
        <taxon>Ascomycota</taxon>
        <taxon>Pezizomycotina</taxon>
        <taxon>Dothideomycetes</taxon>
        <taxon>Pleosporomycetidae</taxon>
        <taxon>Aulographales</taxon>
        <taxon>Aulographaceae</taxon>
    </lineage>
</organism>
<feature type="domain" description="Helix-turn-helix" evidence="2">
    <location>
        <begin position="156"/>
        <end position="201"/>
    </location>
</feature>
<keyword evidence="4" id="KW-1185">Reference proteome</keyword>
<evidence type="ECO:0000313" key="4">
    <source>
        <dbReference type="Proteomes" id="UP000800041"/>
    </source>
</evidence>
<feature type="compositionally biased region" description="Polar residues" evidence="1">
    <location>
        <begin position="48"/>
        <end position="58"/>
    </location>
</feature>
<evidence type="ECO:0000313" key="3">
    <source>
        <dbReference type="EMBL" id="KAF1982565.1"/>
    </source>
</evidence>
<gene>
    <name evidence="3" type="ORF">K402DRAFT_466688</name>
</gene>
<feature type="compositionally biased region" description="Low complexity" evidence="1">
    <location>
        <begin position="1"/>
        <end position="15"/>
    </location>
</feature>
<dbReference type="Pfam" id="PF22943">
    <property type="entry name" value="HTH_68"/>
    <property type="match status" value="1"/>
</dbReference>
<dbReference type="EMBL" id="ML977183">
    <property type="protein sequence ID" value="KAF1982565.1"/>
    <property type="molecule type" value="Genomic_DNA"/>
</dbReference>
<dbReference type="AlphaFoldDB" id="A0A6G1GNQ6"/>
<dbReference type="OrthoDB" id="4085451at2759"/>